<dbReference type="InterPro" id="IPR008538">
    <property type="entry name" value="Uma2"/>
</dbReference>
<feature type="domain" description="Putative restriction endonuclease" evidence="1">
    <location>
        <begin position="22"/>
        <end position="183"/>
    </location>
</feature>
<dbReference type="Pfam" id="PF05685">
    <property type="entry name" value="Uma2"/>
    <property type="match status" value="1"/>
</dbReference>
<reference evidence="2 3" key="1">
    <citation type="submission" date="2019-08" db="EMBL/GenBank/DDBJ databases">
        <title>Actinomadura sp. nov. CYP1-5 isolated from mountain soil.</title>
        <authorList>
            <person name="Songsumanus A."/>
            <person name="Kuncharoen N."/>
            <person name="Kudo T."/>
            <person name="Yuki M."/>
            <person name="Igarashi Y."/>
            <person name="Tanasupawat S."/>
        </authorList>
    </citation>
    <scope>NUCLEOTIDE SEQUENCE [LARGE SCALE GENOMIC DNA]</scope>
    <source>
        <strain evidence="2 3">JCM 14158</strain>
    </source>
</reference>
<accession>A0A5D0NSW2</accession>
<keyword evidence="2" id="KW-0255">Endonuclease</keyword>
<keyword evidence="2" id="KW-0540">Nuclease</keyword>
<dbReference type="Proteomes" id="UP000323380">
    <property type="component" value="Unassembled WGS sequence"/>
</dbReference>
<gene>
    <name evidence="2" type="ORF">FXF69_00185</name>
</gene>
<dbReference type="PANTHER" id="PTHR35400">
    <property type="entry name" value="SLR1083 PROTEIN"/>
    <property type="match status" value="1"/>
</dbReference>
<dbReference type="CDD" id="cd06260">
    <property type="entry name" value="DUF820-like"/>
    <property type="match status" value="1"/>
</dbReference>
<dbReference type="STRING" id="1220554.GCA_001552135_07345"/>
<protein>
    <submittedName>
        <fullName evidence="2">Uma2 family endonuclease</fullName>
    </submittedName>
</protein>
<dbReference type="PANTHER" id="PTHR35400:SF3">
    <property type="entry name" value="SLL1072 PROTEIN"/>
    <property type="match status" value="1"/>
</dbReference>
<dbReference type="SUPFAM" id="SSF52980">
    <property type="entry name" value="Restriction endonuclease-like"/>
    <property type="match status" value="1"/>
</dbReference>
<dbReference type="Gene3D" id="3.90.1570.10">
    <property type="entry name" value="tt1808, chain A"/>
    <property type="match status" value="1"/>
</dbReference>
<dbReference type="InterPro" id="IPR012296">
    <property type="entry name" value="Nuclease_put_TT1808"/>
</dbReference>
<comment type="caution">
    <text evidence="2">The sequence shown here is derived from an EMBL/GenBank/DDBJ whole genome shotgun (WGS) entry which is preliminary data.</text>
</comment>
<evidence type="ECO:0000313" key="2">
    <source>
        <dbReference type="EMBL" id="TYB47723.1"/>
    </source>
</evidence>
<dbReference type="AlphaFoldDB" id="A0A5D0NSW2"/>
<dbReference type="RefSeq" id="WP_067903069.1">
    <property type="nucleotide sequence ID" value="NZ_VSFG01000001.1"/>
</dbReference>
<keyword evidence="3" id="KW-1185">Reference proteome</keyword>
<dbReference type="GO" id="GO:0004519">
    <property type="term" value="F:endonuclease activity"/>
    <property type="evidence" value="ECO:0007669"/>
    <property type="project" value="UniProtKB-KW"/>
</dbReference>
<dbReference type="InterPro" id="IPR011335">
    <property type="entry name" value="Restrct_endonuc-II-like"/>
</dbReference>
<evidence type="ECO:0000313" key="3">
    <source>
        <dbReference type="Proteomes" id="UP000323380"/>
    </source>
</evidence>
<keyword evidence="2" id="KW-0378">Hydrolase</keyword>
<organism evidence="2 3">
    <name type="scientific">Actinomadura chibensis</name>
    <dbReference type="NCBI Taxonomy" id="392828"/>
    <lineage>
        <taxon>Bacteria</taxon>
        <taxon>Bacillati</taxon>
        <taxon>Actinomycetota</taxon>
        <taxon>Actinomycetes</taxon>
        <taxon>Streptosporangiales</taxon>
        <taxon>Thermomonosporaceae</taxon>
        <taxon>Actinomadura</taxon>
    </lineage>
</organism>
<dbReference type="EMBL" id="VSFG01000001">
    <property type="protein sequence ID" value="TYB47723.1"/>
    <property type="molecule type" value="Genomic_DNA"/>
</dbReference>
<name>A0A5D0NSW2_9ACTN</name>
<sequence>MTAMPDGAMPEEPSFVREDLREAFAALEVMPGFRAELIDGEIIVSPTPDGRHETIVVAIYDWLRDTHDLRLHSNLTLISPEGEYVPDGIAAPKGTFAGRDWHSKPDGVVMVVEVTSGRRGDRKGAERDRGPKRQGYAAAGIPLYLLIDRLEGKATIFSEPRGNEYTHSASVAFGEDLPIPTPLESVLPTDEFF</sequence>
<evidence type="ECO:0000259" key="1">
    <source>
        <dbReference type="Pfam" id="PF05685"/>
    </source>
</evidence>
<proteinExistence type="predicted"/>